<dbReference type="SUPFAM" id="SSF55811">
    <property type="entry name" value="Nudix"/>
    <property type="match status" value="1"/>
</dbReference>
<comment type="catalytic activity">
    <reaction evidence="1">
        <text>GDP-alpha-D-mannose + H2O = alpha-D-mannose 1-phosphate + GMP + 2 H(+)</text>
        <dbReference type="Rhea" id="RHEA:27978"/>
        <dbReference type="ChEBI" id="CHEBI:15377"/>
        <dbReference type="ChEBI" id="CHEBI:15378"/>
        <dbReference type="ChEBI" id="CHEBI:57527"/>
        <dbReference type="ChEBI" id="CHEBI:58115"/>
        <dbReference type="ChEBI" id="CHEBI:58409"/>
    </reaction>
</comment>
<evidence type="ECO:0000256" key="2">
    <source>
        <dbReference type="ARBA" id="ARBA00001946"/>
    </source>
</evidence>
<organism evidence="9 10">
    <name type="scientific">Teichococcus rhizosphaerae</name>
    <dbReference type="NCBI Taxonomy" id="1335062"/>
    <lineage>
        <taxon>Bacteria</taxon>
        <taxon>Pseudomonadati</taxon>
        <taxon>Pseudomonadota</taxon>
        <taxon>Alphaproteobacteria</taxon>
        <taxon>Acetobacterales</taxon>
        <taxon>Roseomonadaceae</taxon>
        <taxon>Roseomonas</taxon>
    </lineage>
</organism>
<dbReference type="GO" id="GO:0016787">
    <property type="term" value="F:hydrolase activity"/>
    <property type="evidence" value="ECO:0007669"/>
    <property type="project" value="UniProtKB-KW"/>
</dbReference>
<dbReference type="EMBL" id="PDNU01000004">
    <property type="protein sequence ID" value="PHK96100.1"/>
    <property type="molecule type" value="Genomic_DNA"/>
</dbReference>
<evidence type="ECO:0000313" key="10">
    <source>
        <dbReference type="Proteomes" id="UP000223527"/>
    </source>
</evidence>
<protein>
    <recommendedName>
        <fullName evidence="4">GDP-mannose pyrophosphatase</fullName>
    </recommendedName>
    <alternativeName>
        <fullName evidence="6">GDP-mannose hydrolase</fullName>
    </alternativeName>
    <alternativeName>
        <fullName evidence="7">GDPMK</fullName>
    </alternativeName>
</protein>
<keyword evidence="10" id="KW-1185">Reference proteome</keyword>
<feature type="domain" description="Nudix hydrolase" evidence="8">
    <location>
        <begin position="40"/>
        <end position="170"/>
    </location>
</feature>
<comment type="caution">
    <text evidence="9">The sequence shown here is derived from an EMBL/GenBank/DDBJ whole genome shotgun (WGS) entry which is preliminary data.</text>
</comment>
<comment type="similarity">
    <text evidence="3">Belongs to the Nudix hydrolase family. NudK subfamily.</text>
</comment>
<dbReference type="RefSeq" id="WP_099094340.1">
    <property type="nucleotide sequence ID" value="NZ_PDNU01000004.1"/>
</dbReference>
<dbReference type="Pfam" id="PF00293">
    <property type="entry name" value="NUDIX"/>
    <property type="match status" value="1"/>
</dbReference>
<evidence type="ECO:0000256" key="4">
    <source>
        <dbReference type="ARBA" id="ARBA00016377"/>
    </source>
</evidence>
<accession>A0A2C7ACG2</accession>
<reference evidence="9 10" key="1">
    <citation type="submission" date="2017-10" db="EMBL/GenBank/DDBJ databases">
        <authorList>
            <person name="Banno H."/>
            <person name="Chua N.-H."/>
        </authorList>
    </citation>
    <scope>NUCLEOTIDE SEQUENCE [LARGE SCALE GENOMIC DNA]</scope>
    <source>
        <strain evidence="9 10">YW11</strain>
    </source>
</reference>
<evidence type="ECO:0000256" key="3">
    <source>
        <dbReference type="ARBA" id="ARBA00007275"/>
    </source>
</evidence>
<evidence type="ECO:0000313" key="9">
    <source>
        <dbReference type="EMBL" id="PHK96100.1"/>
    </source>
</evidence>
<sequence length="180" mass="20317">MTDEIIALSSRIAYENRWLRVREDRIRRRDGSDGLYGVVERSDFVVVVPFQDGRITLVEQYRYPIRARQWEMPMGTWEDKPGADPAILAAAELREETGLVAASMTPVGTIFQGAGYCNQRGHVFLATGLTQGEHARELSEQDLICRDFSLVEIEAMVRDNVLQDSQSLAALGMLRMRGLL</sequence>
<dbReference type="PANTHER" id="PTHR11839:SF18">
    <property type="entry name" value="NUDIX HYDROLASE DOMAIN-CONTAINING PROTEIN"/>
    <property type="match status" value="1"/>
</dbReference>
<comment type="cofactor">
    <cofactor evidence="2">
        <name>Mg(2+)</name>
        <dbReference type="ChEBI" id="CHEBI:18420"/>
    </cofactor>
</comment>
<proteinExistence type="inferred from homology"/>
<gene>
    <name evidence="9" type="ORF">CR162_04450</name>
</gene>
<evidence type="ECO:0000256" key="1">
    <source>
        <dbReference type="ARBA" id="ARBA00000847"/>
    </source>
</evidence>
<dbReference type="AlphaFoldDB" id="A0A2C7ACG2"/>
<dbReference type="GO" id="GO:0006753">
    <property type="term" value="P:nucleoside phosphate metabolic process"/>
    <property type="evidence" value="ECO:0007669"/>
    <property type="project" value="TreeGrafter"/>
</dbReference>
<dbReference type="Proteomes" id="UP000223527">
    <property type="component" value="Unassembled WGS sequence"/>
</dbReference>
<dbReference type="OrthoDB" id="177518at2"/>
<dbReference type="InterPro" id="IPR015797">
    <property type="entry name" value="NUDIX_hydrolase-like_dom_sf"/>
</dbReference>
<keyword evidence="5" id="KW-0378">Hydrolase</keyword>
<dbReference type="CDD" id="cd24161">
    <property type="entry name" value="NUDIX_ADPRase_Ndx2"/>
    <property type="match status" value="1"/>
</dbReference>
<dbReference type="PROSITE" id="PS51462">
    <property type="entry name" value="NUDIX"/>
    <property type="match status" value="1"/>
</dbReference>
<dbReference type="GO" id="GO:0019693">
    <property type="term" value="P:ribose phosphate metabolic process"/>
    <property type="evidence" value="ECO:0007669"/>
    <property type="project" value="TreeGrafter"/>
</dbReference>
<evidence type="ECO:0000256" key="6">
    <source>
        <dbReference type="ARBA" id="ARBA00032162"/>
    </source>
</evidence>
<dbReference type="Gene3D" id="3.90.79.10">
    <property type="entry name" value="Nucleoside Triphosphate Pyrophosphohydrolase"/>
    <property type="match status" value="1"/>
</dbReference>
<evidence type="ECO:0000256" key="5">
    <source>
        <dbReference type="ARBA" id="ARBA00022801"/>
    </source>
</evidence>
<dbReference type="PANTHER" id="PTHR11839">
    <property type="entry name" value="UDP/ADP-SUGAR PYROPHOSPHATASE"/>
    <property type="match status" value="1"/>
</dbReference>
<evidence type="ECO:0000259" key="8">
    <source>
        <dbReference type="PROSITE" id="PS51462"/>
    </source>
</evidence>
<dbReference type="InterPro" id="IPR000086">
    <property type="entry name" value="NUDIX_hydrolase_dom"/>
</dbReference>
<evidence type="ECO:0000256" key="7">
    <source>
        <dbReference type="ARBA" id="ARBA00032272"/>
    </source>
</evidence>
<name>A0A2C7ACG2_9PROT</name>
<dbReference type="GO" id="GO:0005829">
    <property type="term" value="C:cytosol"/>
    <property type="evidence" value="ECO:0007669"/>
    <property type="project" value="TreeGrafter"/>
</dbReference>